<organism evidence="2 3">
    <name type="scientific">Tanacetum coccineum</name>
    <dbReference type="NCBI Taxonomy" id="301880"/>
    <lineage>
        <taxon>Eukaryota</taxon>
        <taxon>Viridiplantae</taxon>
        <taxon>Streptophyta</taxon>
        <taxon>Embryophyta</taxon>
        <taxon>Tracheophyta</taxon>
        <taxon>Spermatophyta</taxon>
        <taxon>Magnoliopsida</taxon>
        <taxon>eudicotyledons</taxon>
        <taxon>Gunneridae</taxon>
        <taxon>Pentapetalae</taxon>
        <taxon>asterids</taxon>
        <taxon>campanulids</taxon>
        <taxon>Asterales</taxon>
        <taxon>Asteraceae</taxon>
        <taxon>Asteroideae</taxon>
        <taxon>Anthemideae</taxon>
        <taxon>Anthemidinae</taxon>
        <taxon>Tanacetum</taxon>
    </lineage>
</organism>
<dbReference type="EMBL" id="BQNB010009247">
    <property type="protein sequence ID" value="GJS60830.1"/>
    <property type="molecule type" value="Genomic_DNA"/>
</dbReference>
<feature type="compositionally biased region" description="Basic and acidic residues" evidence="1">
    <location>
        <begin position="272"/>
        <end position="304"/>
    </location>
</feature>
<evidence type="ECO:0000256" key="1">
    <source>
        <dbReference type="SAM" id="MobiDB-lite"/>
    </source>
</evidence>
<feature type="region of interest" description="Disordered" evidence="1">
    <location>
        <begin position="85"/>
        <end position="217"/>
    </location>
</feature>
<keyword evidence="3" id="KW-1185">Reference proteome</keyword>
<evidence type="ECO:0000313" key="2">
    <source>
        <dbReference type="EMBL" id="GJS60830.1"/>
    </source>
</evidence>
<name>A0ABQ4X746_9ASTR</name>
<evidence type="ECO:0000313" key="3">
    <source>
        <dbReference type="Proteomes" id="UP001151760"/>
    </source>
</evidence>
<dbReference type="Proteomes" id="UP001151760">
    <property type="component" value="Unassembled WGS sequence"/>
</dbReference>
<proteinExistence type="predicted"/>
<accession>A0ABQ4X746</accession>
<sequence length="372" mass="41822">MAFPRLTKIIINHFLKQHKSLSNLKYQHYHTIKDDGIVSPLKFVRIGEDNQEYRLAIPEVMLNDAIKQSESYQMFIKYSTGQIPLKKSRDKGSQRKKTVDDSQETVDVSEESEPEPKPVKRKTASKSISKTEAEEAEAARQVHATHARIVTESIPKPTRRRKSGKVTSDPPKKLKGVPSLTPEEQEAADTMQALKESRKTSKTQPGTGRSSEELSTYTGFLMTVRNRETKLGGRRARMIKMIDANDEGDTYISDNQDADDEDAETESDEDEIYKYKIRDEEITDAAKEDAKKTSEVKDDAKKTELPPTSSSLSVSSGFGDRFLQLSFDSSLVSNVKDTTDSMIKSLLEVKIQSEVPHNQSLSMLSVPVFVLL</sequence>
<reference evidence="2" key="2">
    <citation type="submission" date="2022-01" db="EMBL/GenBank/DDBJ databases">
        <authorList>
            <person name="Yamashiro T."/>
            <person name="Shiraishi A."/>
            <person name="Satake H."/>
            <person name="Nakayama K."/>
        </authorList>
    </citation>
    <scope>NUCLEOTIDE SEQUENCE</scope>
</reference>
<feature type="compositionally biased region" description="Acidic residues" evidence="1">
    <location>
        <begin position="101"/>
        <end position="113"/>
    </location>
</feature>
<reference evidence="2" key="1">
    <citation type="journal article" date="2022" name="Int. J. Mol. Sci.">
        <title>Draft Genome of Tanacetum Coccineum: Genomic Comparison of Closely Related Tanacetum-Family Plants.</title>
        <authorList>
            <person name="Yamashiro T."/>
            <person name="Shiraishi A."/>
            <person name="Nakayama K."/>
            <person name="Satake H."/>
        </authorList>
    </citation>
    <scope>NUCLEOTIDE SEQUENCE</scope>
</reference>
<feature type="compositionally biased region" description="Polar residues" evidence="1">
    <location>
        <begin position="202"/>
        <end position="217"/>
    </location>
</feature>
<gene>
    <name evidence="2" type="ORF">Tco_0655614</name>
</gene>
<feature type="region of interest" description="Disordered" evidence="1">
    <location>
        <begin position="248"/>
        <end position="312"/>
    </location>
</feature>
<protein>
    <submittedName>
        <fullName evidence="2">Uncharacterized protein</fullName>
    </submittedName>
</protein>
<feature type="compositionally biased region" description="Basic and acidic residues" evidence="1">
    <location>
        <begin position="129"/>
        <end position="140"/>
    </location>
</feature>
<feature type="compositionally biased region" description="Basic and acidic residues" evidence="1">
    <location>
        <begin position="90"/>
        <end position="100"/>
    </location>
</feature>
<feature type="compositionally biased region" description="Acidic residues" evidence="1">
    <location>
        <begin position="256"/>
        <end position="271"/>
    </location>
</feature>
<comment type="caution">
    <text evidence="2">The sequence shown here is derived from an EMBL/GenBank/DDBJ whole genome shotgun (WGS) entry which is preliminary data.</text>
</comment>